<name>A0AAD9ZVA4_9ROSI</name>
<dbReference type="InterPro" id="IPR026960">
    <property type="entry name" value="RVT-Znf"/>
</dbReference>
<dbReference type="PANTHER" id="PTHR11743">
    <property type="entry name" value="VOLTAGE-DEPENDENT ANION-SELECTIVE CHANNEL"/>
    <property type="match status" value="1"/>
</dbReference>
<dbReference type="PANTHER" id="PTHR11743:SF59">
    <property type="entry name" value="MITOCHONDRIAL OUTER MEMBRANE PROTEIN PORIN 2-LIKE ISOFORM X1"/>
    <property type="match status" value="1"/>
</dbReference>
<organism evidence="3 4">
    <name type="scientific">Dipteronia sinensis</name>
    <dbReference type="NCBI Taxonomy" id="43782"/>
    <lineage>
        <taxon>Eukaryota</taxon>
        <taxon>Viridiplantae</taxon>
        <taxon>Streptophyta</taxon>
        <taxon>Embryophyta</taxon>
        <taxon>Tracheophyta</taxon>
        <taxon>Spermatophyta</taxon>
        <taxon>Magnoliopsida</taxon>
        <taxon>eudicotyledons</taxon>
        <taxon>Gunneridae</taxon>
        <taxon>Pentapetalae</taxon>
        <taxon>rosids</taxon>
        <taxon>malvids</taxon>
        <taxon>Sapindales</taxon>
        <taxon>Sapindaceae</taxon>
        <taxon>Hippocastanoideae</taxon>
        <taxon>Acereae</taxon>
        <taxon>Dipteronia</taxon>
    </lineage>
</organism>
<sequence length="1091" mass="121789">MIGEVRDIEMGAASDGSSPCVRVRVLINAKEPLKRSPRVDLFGEGKFTTMLLRYERLLDYCFKCGRLGYSLGECLELGDGRDGTESISKAQMCLNAWLQTENWRNHEMWGRNGRGWTEKNFGNQGLSNRQLKSQRRVMGGVESSKSDAGTKNSINDVDVRVTSGARKYGGVIIEKSNDNQRANLGKQVVVDSGVSQSKMDEKVGVLTMDNEASPKLSRGPSPVDIPYKDVLTGPQLVSSHAMGEKGNGLVSGGTDPLGGNCNAPQKSLKWKRVAREVGQNQNRYLWGDLQLGLLVVTAKEGDTVVGRDEVQLDSESAEMFTGDKVSSKANEEIVSSGWAIENHRGTMGIVLANITNCGTRLNSWYLKKREAQRKKIVHRRKELKLANSVDILASWTNIRRLENKLDEALFVEERYWCQRAKVEWMRKFWWGGNEEKPKVHWCKWNKLHTYKSAGGLGFKDLITFNRALIAKQGWWILKYPDTLAARVLKGCYFKDADFLEAGVRWRVGNRTSIQIYTDRWIPRPSTFKILSSPELNHDAKVASLVSSSGGWNVDYIRHHFDKDDVELILHIPLSSGYMVDTVLWHFDERGLYNVKSGYHIGRQLVASPSTSDNLAVGSWWNCMWGLHIPLKIKIFIWKTCHCWIPTKSNLLRRGIQMDARDSLGLVMASCLVRTTNGVDFWAANALAIRDGIQFGYECGLFPFTIESDAKVVVDGINKSTHQNYNYGSILLDIANLLNKGYIKDDVFSISKCSSIGVVQSTTVLKHGRLSTSNIAANYNNDTVDVKIDSKSQHSATLGFRGNFSASTKTIFALKLPDYSSSELKFQYFHENAILASSFVLNQSPALSNKGDLLKALYMHHFDQPMKVAVATEISRRFSTKENTLTVGGSSEVDRRTALKVKLDNHGKLNTLLLHRFKHMSSLLVSSEIDMKGLDKTTRIGLAVAARILNGFLLVSITNHAVCRKWKALKFKYSSKYAYKNATVDVNVDSKSNFSATIGFQRQFLPSTKTIATLKLPDYSSSKLEFQHLYKHNALVTSLVLSQSPSVSLSATIGNPTMAFRMKAVCKTGCGFTNYDAGIHAANPDCNASIIL</sequence>
<dbReference type="GO" id="GO:0005741">
    <property type="term" value="C:mitochondrial outer membrane"/>
    <property type="evidence" value="ECO:0007669"/>
    <property type="project" value="InterPro"/>
</dbReference>
<dbReference type="Proteomes" id="UP001281410">
    <property type="component" value="Unassembled WGS sequence"/>
</dbReference>
<reference evidence="3" key="1">
    <citation type="journal article" date="2023" name="Plant J.">
        <title>Genome sequences and population genomics provide insights into the demographic history, inbreeding, and mutation load of two 'living fossil' tree species of Dipteronia.</title>
        <authorList>
            <person name="Feng Y."/>
            <person name="Comes H.P."/>
            <person name="Chen J."/>
            <person name="Zhu S."/>
            <person name="Lu R."/>
            <person name="Zhang X."/>
            <person name="Li P."/>
            <person name="Qiu J."/>
            <person name="Olsen K.M."/>
            <person name="Qiu Y."/>
        </authorList>
    </citation>
    <scope>NUCLEOTIDE SEQUENCE</scope>
    <source>
        <strain evidence="3">NBL</strain>
    </source>
</reference>
<feature type="domain" description="Reverse transcriptase zinc-binding" evidence="2">
    <location>
        <begin position="612"/>
        <end position="659"/>
    </location>
</feature>
<dbReference type="InterPro" id="IPR001925">
    <property type="entry name" value="Porin_Euk"/>
</dbReference>
<dbReference type="AlphaFoldDB" id="A0AAD9ZVA4"/>
<evidence type="ECO:0000313" key="3">
    <source>
        <dbReference type="EMBL" id="KAK3193033.1"/>
    </source>
</evidence>
<dbReference type="Pfam" id="PF01459">
    <property type="entry name" value="Porin_3"/>
    <property type="match status" value="3"/>
</dbReference>
<proteinExistence type="inferred from homology"/>
<comment type="similarity">
    <text evidence="1">Belongs to the eukaryotic mitochondrial porin (TC 1.B.8.1) family.</text>
</comment>
<evidence type="ECO:0000313" key="4">
    <source>
        <dbReference type="Proteomes" id="UP001281410"/>
    </source>
</evidence>
<gene>
    <name evidence="3" type="ORF">Dsin_024343</name>
</gene>
<evidence type="ECO:0000256" key="1">
    <source>
        <dbReference type="ARBA" id="ARBA00009624"/>
    </source>
</evidence>
<dbReference type="InterPro" id="IPR023614">
    <property type="entry name" value="Porin_dom_sf"/>
</dbReference>
<accession>A0AAD9ZVA4</accession>
<evidence type="ECO:0000259" key="2">
    <source>
        <dbReference type="Pfam" id="PF13966"/>
    </source>
</evidence>
<protein>
    <recommendedName>
        <fullName evidence="2">Reverse transcriptase zinc-binding domain-containing protein</fullName>
    </recommendedName>
</protein>
<dbReference type="Pfam" id="PF13966">
    <property type="entry name" value="zf-RVT"/>
    <property type="match status" value="1"/>
</dbReference>
<dbReference type="GO" id="GO:0008308">
    <property type="term" value="F:voltage-gated monoatomic anion channel activity"/>
    <property type="evidence" value="ECO:0007669"/>
    <property type="project" value="InterPro"/>
</dbReference>
<dbReference type="Gene3D" id="2.40.160.10">
    <property type="entry name" value="Porin"/>
    <property type="match status" value="3"/>
</dbReference>
<comment type="caution">
    <text evidence="3">The sequence shown here is derived from an EMBL/GenBank/DDBJ whole genome shotgun (WGS) entry which is preliminary data.</text>
</comment>
<keyword evidence="4" id="KW-1185">Reference proteome</keyword>
<dbReference type="EMBL" id="JANJYJ010000008">
    <property type="protein sequence ID" value="KAK3193033.1"/>
    <property type="molecule type" value="Genomic_DNA"/>
</dbReference>
<dbReference type="InterPro" id="IPR027246">
    <property type="entry name" value="Porin_Euk/Tom40"/>
</dbReference>